<evidence type="ECO:0000256" key="2">
    <source>
        <dbReference type="ARBA" id="ARBA00023125"/>
    </source>
</evidence>
<dbReference type="Proteomes" id="UP001325479">
    <property type="component" value="Chromosome"/>
</dbReference>
<keyword evidence="3" id="KW-0804">Transcription</keyword>
<dbReference type="PANTHER" id="PTHR44688:SF16">
    <property type="entry name" value="DNA-BINDING TRANSCRIPTIONAL ACTIVATOR DEVR_DOSR"/>
    <property type="match status" value="1"/>
</dbReference>
<dbReference type="InterPro" id="IPR000792">
    <property type="entry name" value="Tscrpt_reg_LuxR_C"/>
</dbReference>
<dbReference type="PROSITE" id="PS50043">
    <property type="entry name" value="HTH_LUXR_2"/>
    <property type="match status" value="1"/>
</dbReference>
<dbReference type="RefSeq" id="WP_157977783.1">
    <property type="nucleotide sequence ID" value="NZ_CP139965.1"/>
</dbReference>
<dbReference type="InterPro" id="IPR016032">
    <property type="entry name" value="Sig_transdc_resp-reg_C-effctor"/>
</dbReference>
<evidence type="ECO:0000313" key="5">
    <source>
        <dbReference type="EMBL" id="WQD78521.1"/>
    </source>
</evidence>
<gene>
    <name evidence="5" type="ORF">U0042_02085</name>
</gene>
<dbReference type="PROSITE" id="PS00622">
    <property type="entry name" value="HTH_LUXR_1"/>
    <property type="match status" value="1"/>
</dbReference>
<sequence length="281" mass="30917">MNCADARDTDSPTASPIALPRLPELPQLVNMVDALAPVLCAVGTPQFVASLYECVVRFVDCDALHLERSSADSPAFEVDWIGSHGTRPDDIRRIMQIYFDRFVQRDKAVMRQERGEDITLTQISVYGIEDGELRHKVYDAGDIHDECMLTRTTQGESYLISVCRSRRLPAFSIRELSVLRQLGHLLLPLAALHGRMPDAAQGTAPARASGSDALAAYFAGQRVSLSSREATVCRAFLQGMTTDSVARTLGVKQSTVETYARRAFAKLGVASRRELLALVYA</sequence>
<evidence type="ECO:0000256" key="3">
    <source>
        <dbReference type="ARBA" id="ARBA00023163"/>
    </source>
</evidence>
<feature type="domain" description="HTH luxR-type" evidence="4">
    <location>
        <begin position="218"/>
        <end position="281"/>
    </location>
</feature>
<keyword evidence="1" id="KW-0805">Transcription regulation</keyword>
<evidence type="ECO:0000259" key="4">
    <source>
        <dbReference type="PROSITE" id="PS50043"/>
    </source>
</evidence>
<keyword evidence="6" id="KW-1185">Reference proteome</keyword>
<dbReference type="SUPFAM" id="SSF46894">
    <property type="entry name" value="C-terminal effector domain of the bipartite response regulators"/>
    <property type="match status" value="1"/>
</dbReference>
<evidence type="ECO:0000256" key="1">
    <source>
        <dbReference type="ARBA" id="ARBA00023015"/>
    </source>
</evidence>
<dbReference type="EMBL" id="CP139965">
    <property type="protein sequence ID" value="WQD78521.1"/>
    <property type="molecule type" value="Genomic_DNA"/>
</dbReference>
<dbReference type="PANTHER" id="PTHR44688">
    <property type="entry name" value="DNA-BINDING TRANSCRIPTIONAL ACTIVATOR DEVR_DOSR"/>
    <property type="match status" value="1"/>
</dbReference>
<accession>A0ABZ0WME5</accession>
<reference evidence="5 6" key="1">
    <citation type="submission" date="2023-12" db="EMBL/GenBank/DDBJ databases">
        <title>Genome sequencing and assembly of bacterial species from a model synthetic community.</title>
        <authorList>
            <person name="Hogle S.L."/>
        </authorList>
    </citation>
    <scope>NUCLEOTIDE SEQUENCE [LARGE SCALE GENOMIC DNA]</scope>
    <source>
        <strain evidence="5 6">HAMBI 2494</strain>
    </source>
</reference>
<proteinExistence type="predicted"/>
<dbReference type="InterPro" id="IPR036388">
    <property type="entry name" value="WH-like_DNA-bd_sf"/>
</dbReference>
<dbReference type="PRINTS" id="PR00038">
    <property type="entry name" value="HTHLUXR"/>
</dbReference>
<name>A0ABZ0WME5_9BURK</name>
<keyword evidence="2" id="KW-0238">DNA-binding</keyword>
<dbReference type="SMART" id="SM00421">
    <property type="entry name" value="HTH_LUXR"/>
    <property type="match status" value="1"/>
</dbReference>
<protein>
    <submittedName>
        <fullName evidence="5">Helix-turn-helix transcriptional regulator</fullName>
    </submittedName>
</protein>
<dbReference type="Pfam" id="PF00196">
    <property type="entry name" value="GerE"/>
    <property type="match status" value="1"/>
</dbReference>
<organism evidence="5 6">
    <name type="scientific">Paraburkholderia kururiensis</name>
    <dbReference type="NCBI Taxonomy" id="984307"/>
    <lineage>
        <taxon>Bacteria</taxon>
        <taxon>Pseudomonadati</taxon>
        <taxon>Pseudomonadota</taxon>
        <taxon>Betaproteobacteria</taxon>
        <taxon>Burkholderiales</taxon>
        <taxon>Burkholderiaceae</taxon>
        <taxon>Paraburkholderia</taxon>
    </lineage>
</organism>
<dbReference type="Gene3D" id="1.10.10.10">
    <property type="entry name" value="Winged helix-like DNA-binding domain superfamily/Winged helix DNA-binding domain"/>
    <property type="match status" value="1"/>
</dbReference>
<dbReference type="CDD" id="cd06170">
    <property type="entry name" value="LuxR_C_like"/>
    <property type="match status" value="1"/>
</dbReference>
<evidence type="ECO:0000313" key="6">
    <source>
        <dbReference type="Proteomes" id="UP001325479"/>
    </source>
</evidence>